<name>A0ABR5AGT0_9BACL</name>
<protein>
    <submittedName>
        <fullName evidence="2">Phosphatidylserine synthase</fullName>
    </submittedName>
</protein>
<reference evidence="2 3" key="1">
    <citation type="submission" date="2014-12" db="EMBL/GenBank/DDBJ databases">
        <title>Draft genome sequence of Paenibacillus kamchatkensis strain B-2647.</title>
        <authorList>
            <person name="Karlyshev A.V."/>
            <person name="Kudryashova E.B."/>
        </authorList>
    </citation>
    <scope>NUCLEOTIDE SEQUENCE [LARGE SCALE GENOMIC DNA]</scope>
    <source>
        <strain evidence="2 3">VKM B-2647</strain>
    </source>
</reference>
<dbReference type="EMBL" id="JXAK01000035">
    <property type="protein sequence ID" value="KIL39567.1"/>
    <property type="molecule type" value="Genomic_DNA"/>
</dbReference>
<dbReference type="InterPro" id="IPR019065">
    <property type="entry name" value="RE_NgoFVII_N"/>
</dbReference>
<evidence type="ECO:0000313" key="2">
    <source>
        <dbReference type="EMBL" id="KIL39567.1"/>
    </source>
</evidence>
<comment type="caution">
    <text evidence="2">The sequence shown here is derived from an EMBL/GenBank/DDBJ whole genome shotgun (WGS) entry which is preliminary data.</text>
</comment>
<dbReference type="RefSeq" id="WP_041049172.1">
    <property type="nucleotide sequence ID" value="NZ_JXAK01000035.1"/>
</dbReference>
<organism evidence="2 3">
    <name type="scientific">Gordoniibacillus kamchatkensis</name>
    <dbReference type="NCBI Taxonomy" id="1590651"/>
    <lineage>
        <taxon>Bacteria</taxon>
        <taxon>Bacillati</taxon>
        <taxon>Bacillota</taxon>
        <taxon>Bacilli</taxon>
        <taxon>Bacillales</taxon>
        <taxon>Paenibacillaceae</taxon>
        <taxon>Gordoniibacillus</taxon>
    </lineage>
</organism>
<evidence type="ECO:0000259" key="1">
    <source>
        <dbReference type="Pfam" id="PF09565"/>
    </source>
</evidence>
<evidence type="ECO:0000313" key="3">
    <source>
        <dbReference type="Proteomes" id="UP000031967"/>
    </source>
</evidence>
<dbReference type="Pfam" id="PF09565">
    <property type="entry name" value="RE_NgoFVII"/>
    <property type="match status" value="1"/>
</dbReference>
<dbReference type="Gene3D" id="3.30.870.10">
    <property type="entry name" value="Endonuclease Chain A"/>
    <property type="match status" value="1"/>
</dbReference>
<proteinExistence type="predicted"/>
<dbReference type="Proteomes" id="UP000031967">
    <property type="component" value="Unassembled WGS sequence"/>
</dbReference>
<dbReference type="SUPFAM" id="SSF56024">
    <property type="entry name" value="Phospholipase D/nuclease"/>
    <property type="match status" value="1"/>
</dbReference>
<keyword evidence="3" id="KW-1185">Reference proteome</keyword>
<sequence length="344" mass="38964">MKILNNIDSSHFNDIKNLVKDADELHIISPFLMESFDVFFDEIIAPSGVKRIVLITTLRDNDPDLFKKANSLYSFSVNCLTRSIAYRVHVDNKLHGKIYIASKDGSPIRGIITSANFTDRGLSHNHEWGVQIDDSAALKQIIADISKVSSHALTNEELHNIIVKIDSYTKNSGEPVAPKINLEVNSYIKHKVIETKSDVRYFIKPVGFSDEPFEPSRKLSSDIEAMHFSKRRPNSVRVGDILICYGVGSTKLLGYFEVISEPYIWNENYRWPWEVKARNLCPKYSQAWYKFENTISSIQASFDSKLPITYVGGRTLGALQFGADKIRLSEEFAQHVISIIEGSV</sequence>
<feature type="domain" description="Restriction endonuclease type II NgoFVII N-terminal" evidence="1">
    <location>
        <begin position="15"/>
        <end position="155"/>
    </location>
</feature>
<accession>A0ABR5AGT0</accession>
<gene>
    <name evidence="2" type="ORF">SD70_19380</name>
</gene>